<organism evidence="1">
    <name type="scientific">Tanacetum cinerariifolium</name>
    <name type="common">Dalmatian daisy</name>
    <name type="synonym">Chrysanthemum cinerariifolium</name>
    <dbReference type="NCBI Taxonomy" id="118510"/>
    <lineage>
        <taxon>Eukaryota</taxon>
        <taxon>Viridiplantae</taxon>
        <taxon>Streptophyta</taxon>
        <taxon>Embryophyta</taxon>
        <taxon>Tracheophyta</taxon>
        <taxon>Spermatophyta</taxon>
        <taxon>Magnoliopsida</taxon>
        <taxon>eudicotyledons</taxon>
        <taxon>Gunneridae</taxon>
        <taxon>Pentapetalae</taxon>
        <taxon>asterids</taxon>
        <taxon>campanulids</taxon>
        <taxon>Asterales</taxon>
        <taxon>Asteraceae</taxon>
        <taxon>Asteroideae</taxon>
        <taxon>Anthemideae</taxon>
        <taxon>Anthemidinae</taxon>
        <taxon>Tanacetum</taxon>
    </lineage>
</organism>
<reference evidence="1" key="1">
    <citation type="journal article" date="2019" name="Sci. Rep.">
        <title>Draft genome of Tanacetum cinerariifolium, the natural source of mosquito coil.</title>
        <authorList>
            <person name="Yamashiro T."/>
            <person name="Shiraishi A."/>
            <person name="Satake H."/>
            <person name="Nakayama K."/>
        </authorList>
    </citation>
    <scope>NUCLEOTIDE SEQUENCE</scope>
</reference>
<sequence>AYAELVVLHRGGARYFTQPVGGGQVERQVVAGRDAGEGKLLVEQLRVLLGIGQLHAVGGGLHPAKAVVAHASRARGTTLGGHEHHARADWVLGGLAHQLRALHRGDGAGYFAPVLGAVAHHHYLIEALGSGRAKLHIDRGAA</sequence>
<evidence type="ECO:0000313" key="1">
    <source>
        <dbReference type="EMBL" id="GFD16571.1"/>
    </source>
</evidence>
<gene>
    <name evidence="1" type="ORF">Tci_888540</name>
</gene>
<accession>A0A699U2Y5</accession>
<protein>
    <submittedName>
        <fullName evidence="1">Uncharacterized protein</fullName>
    </submittedName>
</protein>
<feature type="non-terminal residue" evidence="1">
    <location>
        <position position="1"/>
    </location>
</feature>
<name>A0A699U2Y5_TANCI</name>
<dbReference type="EMBL" id="BKCJ011294142">
    <property type="protein sequence ID" value="GFD16571.1"/>
    <property type="molecule type" value="Genomic_DNA"/>
</dbReference>
<feature type="non-terminal residue" evidence="1">
    <location>
        <position position="142"/>
    </location>
</feature>
<dbReference type="AlphaFoldDB" id="A0A699U2Y5"/>
<comment type="caution">
    <text evidence="1">The sequence shown here is derived from an EMBL/GenBank/DDBJ whole genome shotgun (WGS) entry which is preliminary data.</text>
</comment>
<proteinExistence type="predicted"/>